<dbReference type="GO" id="GO:0008408">
    <property type="term" value="F:3'-5' exonuclease activity"/>
    <property type="evidence" value="ECO:0007669"/>
    <property type="project" value="InterPro"/>
</dbReference>
<dbReference type="SMART" id="SM00481">
    <property type="entry name" value="POLIIIAc"/>
    <property type="match status" value="1"/>
</dbReference>
<dbReference type="InterPro" id="IPR036397">
    <property type="entry name" value="RNaseH_sf"/>
</dbReference>
<dbReference type="GO" id="GO:0003676">
    <property type="term" value="F:nucleic acid binding"/>
    <property type="evidence" value="ECO:0007669"/>
    <property type="project" value="InterPro"/>
</dbReference>
<organism evidence="3 4">
    <name type="scientific">Gracilibacillus boraciitolerans JCM 21714</name>
    <dbReference type="NCBI Taxonomy" id="1298598"/>
    <lineage>
        <taxon>Bacteria</taxon>
        <taxon>Bacillati</taxon>
        <taxon>Bacillota</taxon>
        <taxon>Bacilli</taxon>
        <taxon>Bacillales</taxon>
        <taxon>Bacillaceae</taxon>
        <taxon>Gracilibacillus</taxon>
    </lineage>
</organism>
<name>W4VEJ2_9BACI</name>
<dbReference type="InterPro" id="IPR004805">
    <property type="entry name" value="DnaE2/DnaE/PolC"/>
</dbReference>
<dbReference type="CDD" id="cd06127">
    <property type="entry name" value="DEDDh"/>
    <property type="match status" value="1"/>
</dbReference>
<dbReference type="Gene3D" id="3.20.20.140">
    <property type="entry name" value="Metal-dependent hydrolases"/>
    <property type="match status" value="1"/>
</dbReference>
<proteinExistence type="predicted"/>
<dbReference type="InterPro" id="IPR004365">
    <property type="entry name" value="NA-bd_OB_tRNA"/>
</dbReference>
<dbReference type="InterPro" id="IPR016195">
    <property type="entry name" value="Pol/histidinol_Pase-like"/>
</dbReference>
<dbReference type="Pfam" id="PF01336">
    <property type="entry name" value="tRNA_anti-codon"/>
    <property type="match status" value="1"/>
</dbReference>
<dbReference type="InterPro" id="IPR004013">
    <property type="entry name" value="PHP_dom"/>
</dbReference>
<dbReference type="eggNOG" id="COG2176">
    <property type="taxonomic scope" value="Bacteria"/>
</dbReference>
<dbReference type="Gene3D" id="3.30.420.10">
    <property type="entry name" value="Ribonuclease H-like superfamily/Ribonuclease H"/>
    <property type="match status" value="1"/>
</dbReference>
<evidence type="ECO:0000313" key="4">
    <source>
        <dbReference type="Proteomes" id="UP000019102"/>
    </source>
</evidence>
<dbReference type="Pfam" id="PF11490">
    <property type="entry name" value="DNA_pol3_a_NII"/>
    <property type="match status" value="1"/>
</dbReference>
<dbReference type="EMBL" id="BAVS01000001">
    <property type="protein sequence ID" value="GAE91586.1"/>
    <property type="molecule type" value="Genomic_DNA"/>
</dbReference>
<gene>
    <name evidence="3" type="ORF">JCM21714_539</name>
</gene>
<dbReference type="InterPro" id="IPR013520">
    <property type="entry name" value="Ribonucl_H"/>
</dbReference>
<dbReference type="CDD" id="cd04484">
    <property type="entry name" value="polC_OBF"/>
    <property type="match status" value="1"/>
</dbReference>
<protein>
    <submittedName>
        <fullName evidence="3">DNA polymerase III polC-type</fullName>
    </submittedName>
</protein>
<dbReference type="InterPro" id="IPR003141">
    <property type="entry name" value="Pol/His_phosphatase_N"/>
</dbReference>
<dbReference type="PANTHER" id="PTHR32294:SF5">
    <property type="entry name" value="DNA POLYMERASE III POLC-TYPE"/>
    <property type="match status" value="1"/>
</dbReference>
<sequence>MSISKKEKFQLLLEQIGIADDMKNKHLQEGSIEKLEVYRSNQEWHFHFYLEKSIPADVYQVLILKLTEALSSIAKVTWTIKIEEPSLEENDWNNYWTIFLSELTTDSPKYRTFENKKPLINDNNIMLTITNRIEEQLNKDIQARFDQFCLKVGLPRKVIQLEVGDQQEEIEKFQQAKAFEDRKTVEEAFKAQEKRAKESNPEISTGPVQLGYPIKEIAVSMKDIIEEEKSVVFQGYVFDSDIRELRSGRYLLVLKVTDYTDSYHIKMFSKGDQDAEKFKQLKEGMWIKAKGTIQTDNFSNELTMMARDIQQVPSITREDPGFQDEKRVELHAHTLMSQMDAVVSASKLVEQAGKWGHKAIAITDHAVVQAYPEAYAAGQKSGVKILYGVEANIVDDGVPIAYNEADRDLANDTYVVFDVETTGLSAIYDTIIELAAVKVHNGEIIDRFESFANPPSFIIRHHY</sequence>
<evidence type="ECO:0000259" key="2">
    <source>
        <dbReference type="SMART" id="SM00481"/>
    </source>
</evidence>
<keyword evidence="4" id="KW-1185">Reference proteome</keyword>
<evidence type="ECO:0000313" key="3">
    <source>
        <dbReference type="EMBL" id="GAE91586.1"/>
    </source>
</evidence>
<dbReference type="AlphaFoldDB" id="W4VEJ2"/>
<dbReference type="SUPFAM" id="SSF53098">
    <property type="entry name" value="Ribonuclease H-like"/>
    <property type="match status" value="1"/>
</dbReference>
<comment type="function">
    <text evidence="1">DNA polymerase III is a complex, multichain enzyme responsible for most of the replicative synthesis in bacteria. This DNA polymerase also exhibits 3' to 5' exonuclease activity. The alpha chain is the DNA polymerase.</text>
</comment>
<dbReference type="Pfam" id="PF00929">
    <property type="entry name" value="RNase_T"/>
    <property type="match status" value="1"/>
</dbReference>
<dbReference type="InterPro" id="IPR012337">
    <property type="entry name" value="RNaseH-like_sf"/>
</dbReference>
<reference evidence="3 4" key="1">
    <citation type="journal article" date="2014" name="Genome Announc.">
        <title>Draft Genome Sequence of the Boron-Tolerant and Moderately Halotolerant Bacterium Gracilibacillus boraciitolerans JCM 21714T.</title>
        <authorList>
            <person name="Ahmed I."/>
            <person name="Oshima K."/>
            <person name="Suda W."/>
            <person name="Kitamura K."/>
            <person name="Iida T."/>
            <person name="Ohmori Y."/>
            <person name="Fujiwara T."/>
            <person name="Hattori M."/>
            <person name="Ohkuma M."/>
        </authorList>
    </citation>
    <scope>NUCLEOTIDE SEQUENCE [LARGE SCALE GENOMIC DNA]</scope>
    <source>
        <strain evidence="3 4">JCM 21714</strain>
    </source>
</reference>
<dbReference type="SUPFAM" id="SSF89550">
    <property type="entry name" value="PHP domain-like"/>
    <property type="match status" value="1"/>
</dbReference>
<evidence type="ECO:0000256" key="1">
    <source>
        <dbReference type="ARBA" id="ARBA00025611"/>
    </source>
</evidence>
<dbReference type="Pfam" id="PF02811">
    <property type="entry name" value="PHP"/>
    <property type="match status" value="1"/>
</dbReference>
<dbReference type="Pfam" id="PF14480">
    <property type="entry name" value="DNA_pol3_a_NI"/>
    <property type="match status" value="1"/>
</dbReference>
<dbReference type="GO" id="GO:0006260">
    <property type="term" value="P:DNA replication"/>
    <property type="evidence" value="ECO:0007669"/>
    <property type="project" value="InterPro"/>
</dbReference>
<dbReference type="SUPFAM" id="SSF50249">
    <property type="entry name" value="Nucleic acid-binding proteins"/>
    <property type="match status" value="1"/>
</dbReference>
<dbReference type="Gene3D" id="2.40.50.140">
    <property type="entry name" value="Nucleic acid-binding proteins"/>
    <property type="match status" value="1"/>
</dbReference>
<comment type="caution">
    <text evidence="3">The sequence shown here is derived from an EMBL/GenBank/DDBJ whole genome shotgun (WGS) entry which is preliminary data.</text>
</comment>
<dbReference type="Proteomes" id="UP000019102">
    <property type="component" value="Unassembled WGS sequence"/>
</dbReference>
<dbReference type="InterPro" id="IPR028112">
    <property type="entry name" value="DNA_PolC-type_N_I"/>
</dbReference>
<dbReference type="STRING" id="1298598.JCM21714_539"/>
<dbReference type="InterPro" id="IPR024754">
    <property type="entry name" value="DNA_PolC-like_N_II"/>
</dbReference>
<accession>W4VEJ2</accession>
<dbReference type="InterPro" id="IPR012340">
    <property type="entry name" value="NA-bd_OB-fold"/>
</dbReference>
<dbReference type="PANTHER" id="PTHR32294">
    <property type="entry name" value="DNA POLYMERASE III SUBUNIT ALPHA"/>
    <property type="match status" value="1"/>
</dbReference>
<feature type="domain" description="Polymerase/histidinol phosphatase N-terminal" evidence="2">
    <location>
        <begin position="328"/>
        <end position="395"/>
    </location>
</feature>